<name>A0ABR2H3L8_9EUKA</name>
<evidence type="ECO:0000313" key="2">
    <source>
        <dbReference type="Proteomes" id="UP001470230"/>
    </source>
</evidence>
<protein>
    <recommendedName>
        <fullName evidence="3">AIG1-type G domain-containing protein</fullName>
    </recommendedName>
</protein>
<dbReference type="EMBL" id="JAPFFF010000043">
    <property type="protein sequence ID" value="KAK8840820.1"/>
    <property type="molecule type" value="Genomic_DNA"/>
</dbReference>
<accession>A0ABR2H3L8</accession>
<proteinExistence type="predicted"/>
<sequence>MINKLVMVKTLSNIVILESEGVDYGSISITKKPRLLKNDDLKAIICDGPGFNDSEGVLKEITNAYAIDKLFQNRSSPTKILLFINYHDIYGRRKQIEETISQLERMFPNIDELKQCIGLIISMSENDRSTNDYLEFLQARSSPSLQSWCNFFIENNHRVFRFPTPERSENGNQFLDFPDRSNIIQFITDENFDIIHIDHQIGLSDSAKKNIRNFWISNWC</sequence>
<keyword evidence="2" id="KW-1185">Reference proteome</keyword>
<dbReference type="Proteomes" id="UP001470230">
    <property type="component" value="Unassembled WGS sequence"/>
</dbReference>
<comment type="caution">
    <text evidence="1">The sequence shown here is derived from an EMBL/GenBank/DDBJ whole genome shotgun (WGS) entry which is preliminary data.</text>
</comment>
<evidence type="ECO:0000313" key="1">
    <source>
        <dbReference type="EMBL" id="KAK8840820.1"/>
    </source>
</evidence>
<evidence type="ECO:0008006" key="3">
    <source>
        <dbReference type="Google" id="ProtNLM"/>
    </source>
</evidence>
<organism evidence="1 2">
    <name type="scientific">Tritrichomonas musculus</name>
    <dbReference type="NCBI Taxonomy" id="1915356"/>
    <lineage>
        <taxon>Eukaryota</taxon>
        <taxon>Metamonada</taxon>
        <taxon>Parabasalia</taxon>
        <taxon>Tritrichomonadida</taxon>
        <taxon>Tritrichomonadidae</taxon>
        <taxon>Tritrichomonas</taxon>
    </lineage>
</organism>
<gene>
    <name evidence="1" type="ORF">M9Y10_027645</name>
</gene>
<reference evidence="1 2" key="1">
    <citation type="submission" date="2024-04" db="EMBL/GenBank/DDBJ databases">
        <title>Tritrichomonas musculus Genome.</title>
        <authorList>
            <person name="Alves-Ferreira E."/>
            <person name="Grigg M."/>
            <person name="Lorenzi H."/>
            <person name="Galac M."/>
        </authorList>
    </citation>
    <scope>NUCLEOTIDE SEQUENCE [LARGE SCALE GENOMIC DNA]</scope>
    <source>
        <strain evidence="1 2">EAF2021</strain>
    </source>
</reference>